<proteinExistence type="predicted"/>
<organism evidence="1 2">
    <name type="scientific">Ralstonia soli</name>
    <dbReference type="NCBI Taxonomy" id="2953896"/>
    <lineage>
        <taxon>Bacteria</taxon>
        <taxon>Pseudomonadati</taxon>
        <taxon>Pseudomonadota</taxon>
        <taxon>Betaproteobacteria</taxon>
        <taxon>Burkholderiales</taxon>
        <taxon>Burkholderiaceae</taxon>
        <taxon>Ralstonia</taxon>
    </lineage>
</organism>
<name>A0ABT1AHY5_9RALS</name>
<dbReference type="RefSeq" id="WP_252678019.1">
    <property type="nucleotide sequence ID" value="NZ_JAMXHT010000002.1"/>
</dbReference>
<reference evidence="1" key="1">
    <citation type="submission" date="2022-06" db="EMBL/GenBank/DDBJ databases">
        <authorList>
            <person name="Lu C.-H."/>
        </authorList>
    </citation>
    <scope>NUCLEOTIDE SEQUENCE</scope>
    <source>
        <strain evidence="1">21MJYT02-11</strain>
    </source>
</reference>
<comment type="caution">
    <text evidence="1">The sequence shown here is derived from an EMBL/GenBank/DDBJ whole genome shotgun (WGS) entry which is preliminary data.</text>
</comment>
<sequence length="165" mass="18885">MSTNTFTKGFRSEIQNRAFALRAIERLAKRLDGDPRQVLWAAYLKLEVFNAPIYQQAAARWGLDATPGAATLVKAWVIGSVPRFLLRPFLKYVHSQTVIYCEKLRKLRSIGPSDSLEFLEYMVDQEDFQIELMRLSLDGRDSILGNKIDAFIRKYEGKILIGNRG</sequence>
<dbReference type="Proteomes" id="UP001162811">
    <property type="component" value="Unassembled WGS sequence"/>
</dbReference>
<reference evidence="1" key="2">
    <citation type="journal article" date="2023" name="Front. Microbiol.">
        <title>Ralstonia chuxiongensis sp. nov., Ralstonia mojiangensis sp. nov., and Ralstonia soli sp. nov., isolated from tobacco fields, are three novel species in the family Burkholderiaceae.</title>
        <authorList>
            <person name="Lu C.H."/>
            <person name="Zhang Y.Y."/>
            <person name="Jiang N."/>
            <person name="Chen W."/>
            <person name="Shao X."/>
            <person name="Zhao Z.M."/>
            <person name="Lu W.L."/>
            <person name="Hu X."/>
            <person name="Xi Y.X."/>
            <person name="Zou S.Y."/>
            <person name="Wei Q.J."/>
            <person name="Lin Z.L."/>
            <person name="Gong L."/>
            <person name="Gai X.T."/>
            <person name="Zhang L.Q."/>
            <person name="Li J.Y."/>
            <person name="Jin Y."/>
            <person name="Xia Z.Y."/>
        </authorList>
    </citation>
    <scope>NUCLEOTIDE SEQUENCE</scope>
    <source>
        <strain evidence="1">21MJYT02-11</strain>
    </source>
</reference>
<gene>
    <name evidence="1" type="ORF">NG900_06220</name>
</gene>
<keyword evidence="2" id="KW-1185">Reference proteome</keyword>
<evidence type="ECO:0000313" key="1">
    <source>
        <dbReference type="EMBL" id="MCO5397797.1"/>
    </source>
</evidence>
<accession>A0ABT1AHY5</accession>
<evidence type="ECO:0000313" key="2">
    <source>
        <dbReference type="Proteomes" id="UP001162811"/>
    </source>
</evidence>
<dbReference type="EMBL" id="JAMXHT010000002">
    <property type="protein sequence ID" value="MCO5397797.1"/>
    <property type="molecule type" value="Genomic_DNA"/>
</dbReference>
<protein>
    <submittedName>
        <fullName evidence="1">Uncharacterized protein</fullName>
    </submittedName>
</protein>